<gene>
    <name evidence="1" type="ORF">ALO_16687</name>
</gene>
<comment type="caution">
    <text evidence="1">The sequence shown here is derived from an EMBL/GenBank/DDBJ whole genome shotgun (WGS) entry which is preliminary data.</text>
</comment>
<sequence>MLNRILNQALDQYVLDRVDQILRIAGAADAEYRKAVKGADTVLSQLLTIAHDLETQNPELLRLVREYESATSLESCLATEIIYREGIRDSCSIGQELGTLMQKQTQGHKPFTDFP</sequence>
<dbReference type="RefSeq" id="WP_004097785.1">
    <property type="nucleotide sequence ID" value="NZ_AFGF01000173.1"/>
</dbReference>
<dbReference type="EMBL" id="AFGF01000173">
    <property type="protein sequence ID" value="EGO62747.1"/>
    <property type="molecule type" value="Genomic_DNA"/>
</dbReference>
<name>F7NMK7_9FIRM</name>
<evidence type="ECO:0000313" key="2">
    <source>
        <dbReference type="Proteomes" id="UP000003240"/>
    </source>
</evidence>
<dbReference type="OrthoDB" id="1684056at2"/>
<evidence type="ECO:0000313" key="1">
    <source>
        <dbReference type="EMBL" id="EGO62747.1"/>
    </source>
</evidence>
<keyword evidence="2" id="KW-1185">Reference proteome</keyword>
<reference evidence="1 2" key="1">
    <citation type="journal article" date="2011" name="EMBO J.">
        <title>Structural diversity of bacterial flagellar motors.</title>
        <authorList>
            <person name="Chen S."/>
            <person name="Beeby M."/>
            <person name="Murphy G.E."/>
            <person name="Leadbetter J.R."/>
            <person name="Hendrixson D.R."/>
            <person name="Briegel A."/>
            <person name="Li Z."/>
            <person name="Shi J."/>
            <person name="Tocheva E.I."/>
            <person name="Muller A."/>
            <person name="Dobro M.J."/>
            <person name="Jensen G.J."/>
        </authorList>
    </citation>
    <scope>NUCLEOTIDE SEQUENCE [LARGE SCALE GENOMIC DNA]</scope>
    <source>
        <strain evidence="1 2">DSM 6540</strain>
    </source>
</reference>
<dbReference type="AlphaFoldDB" id="F7NMK7"/>
<dbReference type="Proteomes" id="UP000003240">
    <property type="component" value="Unassembled WGS sequence"/>
</dbReference>
<accession>F7NMK7</accession>
<protein>
    <submittedName>
        <fullName evidence="1">Uncharacterized protein</fullName>
    </submittedName>
</protein>
<organism evidence="1 2">
    <name type="scientific">Acetonema longum DSM 6540</name>
    <dbReference type="NCBI Taxonomy" id="1009370"/>
    <lineage>
        <taxon>Bacteria</taxon>
        <taxon>Bacillati</taxon>
        <taxon>Bacillota</taxon>
        <taxon>Negativicutes</taxon>
        <taxon>Acetonemataceae</taxon>
        <taxon>Acetonema</taxon>
    </lineage>
</organism>
<proteinExistence type="predicted"/>